<evidence type="ECO:0000313" key="1">
    <source>
        <dbReference type="EMBL" id="WQH04324.1"/>
    </source>
</evidence>
<name>A0ABZ0XY75_9BURK</name>
<reference evidence="1 2" key="1">
    <citation type="submission" date="2023-11" db="EMBL/GenBank/DDBJ databases">
        <title>MicrobeMod: A computational toolkit for identifying prokaryotic methylation and restriction-modification with nanopore sequencing.</title>
        <authorList>
            <person name="Crits-Christoph A."/>
            <person name="Kang S.C."/>
            <person name="Lee H."/>
            <person name="Ostrov N."/>
        </authorList>
    </citation>
    <scope>NUCLEOTIDE SEQUENCE [LARGE SCALE GENOMIC DNA]</scope>
    <source>
        <strain evidence="1 2">ATCC 25935</strain>
    </source>
</reference>
<sequence length="126" mass="14072">MLSNPQQTGSHRGPEAFQALAECRFAKHQPIAHALRSASSAVVNEVISLAYNQVFLWEQDALCSRDYIDAWRDLLKNPADAASMLEERSTRADALRQNSPFVASVRKFQSWAALSESAVKTPQRLK</sequence>
<organism evidence="1 2">
    <name type="scientific">Duganella zoogloeoides</name>
    <dbReference type="NCBI Taxonomy" id="75659"/>
    <lineage>
        <taxon>Bacteria</taxon>
        <taxon>Pseudomonadati</taxon>
        <taxon>Pseudomonadota</taxon>
        <taxon>Betaproteobacteria</taxon>
        <taxon>Burkholderiales</taxon>
        <taxon>Oxalobacteraceae</taxon>
        <taxon>Telluria group</taxon>
        <taxon>Duganella</taxon>
    </lineage>
</organism>
<proteinExistence type="predicted"/>
<dbReference type="Proteomes" id="UP001326110">
    <property type="component" value="Chromosome"/>
</dbReference>
<protein>
    <recommendedName>
        <fullName evidence="3">Phasin domain-containing protein</fullName>
    </recommendedName>
</protein>
<dbReference type="EMBL" id="CP140152">
    <property type="protein sequence ID" value="WQH04324.1"/>
    <property type="molecule type" value="Genomic_DNA"/>
</dbReference>
<dbReference type="RefSeq" id="WP_154820091.1">
    <property type="nucleotide sequence ID" value="NZ_CP140152.1"/>
</dbReference>
<gene>
    <name evidence="1" type="ORF">SR858_25345</name>
</gene>
<evidence type="ECO:0008006" key="3">
    <source>
        <dbReference type="Google" id="ProtNLM"/>
    </source>
</evidence>
<keyword evidence="2" id="KW-1185">Reference proteome</keyword>
<dbReference type="GeneID" id="43167040"/>
<accession>A0ABZ0XY75</accession>
<evidence type="ECO:0000313" key="2">
    <source>
        <dbReference type="Proteomes" id="UP001326110"/>
    </source>
</evidence>